<dbReference type="PANTHER" id="PTHR11091:SF0">
    <property type="entry name" value="MALATE DEHYDROGENASE"/>
    <property type="match status" value="1"/>
</dbReference>
<accession>A0A5Q0M9F0</accession>
<dbReference type="Gene3D" id="3.30.1370.60">
    <property type="entry name" value="Hypothetical oxidoreductase yiak, domain 2"/>
    <property type="match status" value="1"/>
</dbReference>
<keyword evidence="2" id="KW-0560">Oxidoreductase</keyword>
<dbReference type="InterPro" id="IPR003767">
    <property type="entry name" value="Malate/L-lactate_DH-like"/>
</dbReference>
<dbReference type="RefSeq" id="WP_153283763.1">
    <property type="nucleotide sequence ID" value="NZ_CP045644.1"/>
</dbReference>
<dbReference type="Gene3D" id="1.10.1530.10">
    <property type="match status" value="1"/>
</dbReference>
<evidence type="ECO:0000256" key="1">
    <source>
        <dbReference type="ARBA" id="ARBA00006056"/>
    </source>
</evidence>
<gene>
    <name evidence="3" type="ORF">GFK26_21480</name>
</gene>
<protein>
    <submittedName>
        <fullName evidence="3">Ldh family oxidoreductase</fullName>
    </submittedName>
</protein>
<dbReference type="InterPro" id="IPR043143">
    <property type="entry name" value="Mal/L-sulf/L-lact_DH-like_NADP"/>
</dbReference>
<dbReference type="GO" id="GO:0016491">
    <property type="term" value="F:oxidoreductase activity"/>
    <property type="evidence" value="ECO:0007669"/>
    <property type="project" value="UniProtKB-KW"/>
</dbReference>
<evidence type="ECO:0000256" key="2">
    <source>
        <dbReference type="ARBA" id="ARBA00023002"/>
    </source>
</evidence>
<dbReference type="SUPFAM" id="SSF89733">
    <property type="entry name" value="L-sulfolactate dehydrogenase-like"/>
    <property type="match status" value="1"/>
</dbReference>
<dbReference type="InterPro" id="IPR036111">
    <property type="entry name" value="Mal/L-sulfo/L-lacto_DH-like_sf"/>
</dbReference>
<reference evidence="3 4" key="1">
    <citation type="submission" date="2019-10" db="EMBL/GenBank/DDBJ databases">
        <title>Complete genome sequence of Variovorax paradoxus 5C-2.</title>
        <authorList>
            <person name="Gogoleva N.E."/>
            <person name="Balkin A.S."/>
        </authorList>
    </citation>
    <scope>NUCLEOTIDE SEQUENCE [LARGE SCALE GENOMIC DNA]</scope>
    <source>
        <strain evidence="3 4">5C-2</strain>
    </source>
</reference>
<dbReference type="Proteomes" id="UP000326780">
    <property type="component" value="Chromosome"/>
</dbReference>
<evidence type="ECO:0000313" key="4">
    <source>
        <dbReference type="Proteomes" id="UP000326780"/>
    </source>
</evidence>
<dbReference type="EMBL" id="CP045644">
    <property type="protein sequence ID" value="QFZ85145.1"/>
    <property type="molecule type" value="Genomic_DNA"/>
</dbReference>
<dbReference type="AlphaFoldDB" id="A0A5Q0M9F0"/>
<dbReference type="Pfam" id="PF02615">
    <property type="entry name" value="Ldh_2"/>
    <property type="match status" value="1"/>
</dbReference>
<name>A0A5Q0M9F0_VARPD</name>
<sequence length="359" mass="37544">MSEGPRYDVAAVRAFARQLFEAAGLASDKIDSVVRSLVTADMMGHTTHGLAIAPWYLQEARSGAMALHGEPEVLSDRGACVAWNGRRLPGAWLIDRAIDVALERIEAHGVVTCTIANGYHTGALATYLPRLTERGLMVVLACSGPAHSGVAPFGGTRGVFTPNPLAAGMPSGGDPVLLDISCSITTIKRSTQVAKAGGRLPGQWVMDAHGEPTDDPAVLLQGDGSLLPVGGLDHGHKGYAMALLVESLTQGLSGYGRRDGPTGTVMNTFLQVLDPAAFGGRCAFTDETDWLIEACHANPPRPGVDRVRVPGDQAMARQRTALAEGVVLDQAILDGLAPYASACGLALPQALNQRDAQTA</sequence>
<organism evidence="3 4">
    <name type="scientific">Variovorax paradoxus</name>
    <dbReference type="NCBI Taxonomy" id="34073"/>
    <lineage>
        <taxon>Bacteria</taxon>
        <taxon>Pseudomonadati</taxon>
        <taxon>Pseudomonadota</taxon>
        <taxon>Betaproteobacteria</taxon>
        <taxon>Burkholderiales</taxon>
        <taxon>Comamonadaceae</taxon>
        <taxon>Variovorax</taxon>
    </lineage>
</organism>
<dbReference type="PANTHER" id="PTHR11091">
    <property type="entry name" value="OXIDOREDUCTASE-RELATED"/>
    <property type="match status" value="1"/>
</dbReference>
<dbReference type="InterPro" id="IPR043144">
    <property type="entry name" value="Mal/L-sulf/L-lact_DH-like_ah"/>
</dbReference>
<evidence type="ECO:0000313" key="3">
    <source>
        <dbReference type="EMBL" id="QFZ85145.1"/>
    </source>
</evidence>
<proteinExistence type="inferred from homology"/>
<comment type="similarity">
    <text evidence="1">Belongs to the LDH2/MDH2 oxidoreductase family.</text>
</comment>